<keyword evidence="4" id="KW-1185">Reference proteome</keyword>
<dbReference type="RefSeq" id="WP_207976168.1">
    <property type="nucleotide sequence ID" value="NZ_JAGDEL010000003.1"/>
</dbReference>
<reference evidence="3 4" key="1">
    <citation type="submission" date="2021-03" db="EMBL/GenBank/DDBJ databases">
        <title>Whole genome sequence of Metabacillus bambusae BG109.</title>
        <authorList>
            <person name="Jeong J.W."/>
        </authorList>
    </citation>
    <scope>NUCLEOTIDE SEQUENCE [LARGE SCALE GENOMIC DNA]</scope>
    <source>
        <strain evidence="3 4">BG109</strain>
    </source>
</reference>
<evidence type="ECO:0000313" key="3">
    <source>
        <dbReference type="EMBL" id="MBO1511306.1"/>
    </source>
</evidence>
<keyword evidence="2" id="KW-1133">Transmembrane helix</keyword>
<gene>
    <name evidence="3" type="ORF">I7822_06435</name>
</gene>
<comment type="caution">
    <text evidence="3">The sequence shown here is derived from an EMBL/GenBank/DDBJ whole genome shotgun (WGS) entry which is preliminary data.</text>
</comment>
<dbReference type="Proteomes" id="UP000663981">
    <property type="component" value="Unassembled WGS sequence"/>
</dbReference>
<proteinExistence type="predicted"/>
<dbReference type="EMBL" id="JAGDEL010000003">
    <property type="protein sequence ID" value="MBO1511306.1"/>
    <property type="molecule type" value="Genomic_DNA"/>
</dbReference>
<feature type="compositionally biased region" description="Basic and acidic residues" evidence="1">
    <location>
        <begin position="65"/>
        <end position="78"/>
    </location>
</feature>
<accession>A0ABS3MZ55</accession>
<name>A0ABS3MZ55_9BACI</name>
<organism evidence="3 4">
    <name type="scientific">Metabacillus bambusae</name>
    <dbReference type="NCBI Taxonomy" id="2795218"/>
    <lineage>
        <taxon>Bacteria</taxon>
        <taxon>Bacillati</taxon>
        <taxon>Bacillota</taxon>
        <taxon>Bacilli</taxon>
        <taxon>Bacillales</taxon>
        <taxon>Bacillaceae</taxon>
        <taxon>Metabacillus</taxon>
    </lineage>
</organism>
<keyword evidence="2" id="KW-0472">Membrane</keyword>
<evidence type="ECO:0000256" key="2">
    <source>
        <dbReference type="SAM" id="Phobius"/>
    </source>
</evidence>
<evidence type="ECO:0000313" key="4">
    <source>
        <dbReference type="Proteomes" id="UP000663981"/>
    </source>
</evidence>
<feature type="compositionally biased region" description="Polar residues" evidence="1">
    <location>
        <begin position="54"/>
        <end position="64"/>
    </location>
</feature>
<evidence type="ECO:0000256" key="1">
    <source>
        <dbReference type="SAM" id="MobiDB-lite"/>
    </source>
</evidence>
<keyword evidence="2" id="KW-0812">Transmembrane</keyword>
<feature type="region of interest" description="Disordered" evidence="1">
    <location>
        <begin position="35"/>
        <end position="78"/>
    </location>
</feature>
<feature type="transmembrane region" description="Helical" evidence="2">
    <location>
        <begin position="7"/>
        <end position="27"/>
    </location>
</feature>
<sequence length="78" mass="8720">MKQKNTLTWAISAVIYLGLVIGGYTVYASLDSNDDHINTHTATTNVNEEKESINEQTHNYNHTSQRNDGKDSAHSEVK</sequence>
<protein>
    <submittedName>
        <fullName evidence="3">Uncharacterized protein</fullName>
    </submittedName>
</protein>